<dbReference type="RefSeq" id="WP_054021095.1">
    <property type="nucleotide sequence ID" value="NZ_BBYR01000043.1"/>
</dbReference>
<dbReference type="InterPro" id="IPR005064">
    <property type="entry name" value="BUG"/>
</dbReference>
<dbReference type="Gene3D" id="3.40.190.150">
    <property type="entry name" value="Bordetella uptake gene, domain 1"/>
    <property type="match status" value="1"/>
</dbReference>
<accession>A0A0K8P3A0</accession>
<dbReference type="PIRSF" id="PIRSF017082">
    <property type="entry name" value="YflP"/>
    <property type="match status" value="1"/>
</dbReference>
<dbReference type="Pfam" id="PF03401">
    <property type="entry name" value="TctC"/>
    <property type="match status" value="1"/>
</dbReference>
<dbReference type="InterPro" id="IPR006311">
    <property type="entry name" value="TAT_signal"/>
</dbReference>
<dbReference type="InterPro" id="IPR042100">
    <property type="entry name" value="Bug_dom1"/>
</dbReference>
<comment type="similarity">
    <text evidence="1">Belongs to the UPF0065 (bug) family.</text>
</comment>
<dbReference type="Proteomes" id="UP000037660">
    <property type="component" value="Unassembled WGS sequence"/>
</dbReference>
<comment type="caution">
    <text evidence="3">The sequence shown here is derived from an EMBL/GenBank/DDBJ whole genome shotgun (WGS) entry which is preliminary data.</text>
</comment>
<organism evidence="3 4">
    <name type="scientific">Piscinibacter sakaiensis</name>
    <name type="common">Ideonella sakaiensis</name>
    <dbReference type="NCBI Taxonomy" id="1547922"/>
    <lineage>
        <taxon>Bacteria</taxon>
        <taxon>Pseudomonadati</taxon>
        <taxon>Pseudomonadota</taxon>
        <taxon>Betaproteobacteria</taxon>
        <taxon>Burkholderiales</taxon>
        <taxon>Sphaerotilaceae</taxon>
        <taxon>Piscinibacter</taxon>
    </lineage>
</organism>
<keyword evidence="4" id="KW-1185">Reference proteome</keyword>
<name>A0A0K8P3A0_PISS1</name>
<dbReference type="PANTHER" id="PTHR42928">
    <property type="entry name" value="TRICARBOXYLATE-BINDING PROTEIN"/>
    <property type="match status" value="1"/>
</dbReference>
<gene>
    <name evidence="3" type="ORF">ISF6_2997</name>
</gene>
<protein>
    <submittedName>
        <fullName evidence="3">Putative exported protein</fullName>
    </submittedName>
</protein>
<evidence type="ECO:0000313" key="4">
    <source>
        <dbReference type="Proteomes" id="UP000037660"/>
    </source>
</evidence>
<dbReference type="EMBL" id="BBYR01000043">
    <property type="protein sequence ID" value="GAP37142.1"/>
    <property type="molecule type" value="Genomic_DNA"/>
</dbReference>
<dbReference type="Gene3D" id="3.40.190.10">
    <property type="entry name" value="Periplasmic binding protein-like II"/>
    <property type="match status" value="1"/>
</dbReference>
<dbReference type="OrthoDB" id="8858702at2"/>
<keyword evidence="2" id="KW-0732">Signal</keyword>
<evidence type="ECO:0000313" key="3">
    <source>
        <dbReference type="EMBL" id="GAP37142.1"/>
    </source>
</evidence>
<dbReference type="PANTHER" id="PTHR42928:SF5">
    <property type="entry name" value="BLR1237 PROTEIN"/>
    <property type="match status" value="1"/>
</dbReference>
<feature type="signal peptide" evidence="2">
    <location>
        <begin position="1"/>
        <end position="27"/>
    </location>
</feature>
<reference evidence="4" key="1">
    <citation type="submission" date="2015-07" db="EMBL/GenBank/DDBJ databases">
        <title>Discovery of a poly(ethylene terephthalate assimilation.</title>
        <authorList>
            <person name="Yoshida S."/>
            <person name="Hiraga K."/>
            <person name="Takehana T."/>
            <person name="Taniguchi I."/>
            <person name="Yamaji H."/>
            <person name="Maeda Y."/>
            <person name="Toyohara K."/>
            <person name="Miyamoto K."/>
            <person name="Kimura Y."/>
            <person name="Oda K."/>
        </authorList>
    </citation>
    <scope>NUCLEOTIDE SEQUENCE [LARGE SCALE GENOMIC DNA]</scope>
    <source>
        <strain evidence="4">NBRC 110686 / TISTR 2288 / 201-F6</strain>
    </source>
</reference>
<evidence type="ECO:0000256" key="1">
    <source>
        <dbReference type="ARBA" id="ARBA00006987"/>
    </source>
</evidence>
<feature type="chain" id="PRO_5005513656" evidence="2">
    <location>
        <begin position="28"/>
        <end position="323"/>
    </location>
</feature>
<dbReference type="SUPFAM" id="SSF53850">
    <property type="entry name" value="Periplasmic binding protein-like II"/>
    <property type="match status" value="1"/>
</dbReference>
<dbReference type="PROSITE" id="PS51318">
    <property type="entry name" value="TAT"/>
    <property type="match status" value="1"/>
</dbReference>
<dbReference type="STRING" id="1547922.ISF6_2997"/>
<sequence length="323" mass="33995">MTDMHRRRLIRTGAGLCAALAVPTLRAQPAYPAGPIRIVITVPAGGGHDTMMRLVGTKLTEAWGQPCVVESKPGASGAIAASFVARSAPDGLTMLLTNSNFLSTTLLQPSAGYRTADFVPVSMQVLTPIAIGVRSSLGVNTIQEWVAMAKRQPGKLTYGSYGQGSGGHFVGEQLNAAAGIESIHVPYKGEAPAIQDVLGGQIDAVIASLGGASRHPGKIKALAIASPSRFPVYGDVPTFAESGLPDVNMPGWGGVFLPVATPRPIVDRLAAELNRVIMLPDVQPRMLDLGFEPVGWAPPKLQAFLDEQLLKTRRLVDAGRVKL</sequence>
<reference evidence="3 4" key="2">
    <citation type="journal article" date="2016" name="Science">
        <title>A bacterium that degrades and assimilates poly(ethylene terephthalate).</title>
        <authorList>
            <person name="Yoshida S."/>
            <person name="Hiraga K."/>
            <person name="Takehana T."/>
            <person name="Taniguchi I."/>
            <person name="Yamaji H."/>
            <person name="Maeda Y."/>
            <person name="Toyohara K."/>
            <person name="Miyamoto K."/>
            <person name="Kimura Y."/>
            <person name="Oda K."/>
        </authorList>
    </citation>
    <scope>NUCLEOTIDE SEQUENCE [LARGE SCALE GENOMIC DNA]</scope>
    <source>
        <strain evidence="4">NBRC 110686 / TISTR 2288 / 201-F6</strain>
    </source>
</reference>
<dbReference type="CDD" id="cd07012">
    <property type="entry name" value="PBP2_Bug_TTT"/>
    <property type="match status" value="1"/>
</dbReference>
<proteinExistence type="inferred from homology"/>
<dbReference type="AlphaFoldDB" id="A0A0K8P3A0"/>
<evidence type="ECO:0000256" key="2">
    <source>
        <dbReference type="SAM" id="SignalP"/>
    </source>
</evidence>